<keyword evidence="1" id="KW-0732">Signal</keyword>
<evidence type="ECO:0000313" key="2">
    <source>
        <dbReference type="EMBL" id="GFN75088.1"/>
    </source>
</evidence>
<sequence>MLRCVVATVLVSCALADFFPEVEVDWFHTIPDKAHNIDWLSAFRRSASQGHSPTAKDAHDRIRQTLTKAEKEGIEGVDLARTAKKLATDIENILSAENAIVDLKKIESDLNTVKPGIMSLGSLNADLALWDGLAYLLEHVKDRDNIHIILAAVKMVGDSIIAEIPSLSEKVFYTHVPYRRQQSTV</sequence>
<evidence type="ECO:0000256" key="1">
    <source>
        <dbReference type="SAM" id="SignalP"/>
    </source>
</evidence>
<reference evidence="2 3" key="1">
    <citation type="journal article" date="2021" name="Elife">
        <title>Chloroplast acquisition without the gene transfer in kleptoplastic sea slugs, Plakobranchus ocellatus.</title>
        <authorList>
            <person name="Maeda T."/>
            <person name="Takahashi S."/>
            <person name="Yoshida T."/>
            <person name="Shimamura S."/>
            <person name="Takaki Y."/>
            <person name="Nagai Y."/>
            <person name="Toyoda A."/>
            <person name="Suzuki Y."/>
            <person name="Arimoto A."/>
            <person name="Ishii H."/>
            <person name="Satoh N."/>
            <person name="Nishiyama T."/>
            <person name="Hasebe M."/>
            <person name="Maruyama T."/>
            <person name="Minagawa J."/>
            <person name="Obokata J."/>
            <person name="Shigenobu S."/>
        </authorList>
    </citation>
    <scope>NUCLEOTIDE SEQUENCE [LARGE SCALE GENOMIC DNA]</scope>
</reference>
<accession>A0AAV3XW36</accession>
<gene>
    <name evidence="2" type="ORF">PoB_000159400</name>
</gene>
<evidence type="ECO:0000313" key="3">
    <source>
        <dbReference type="Proteomes" id="UP000735302"/>
    </source>
</evidence>
<feature type="signal peptide" evidence="1">
    <location>
        <begin position="1"/>
        <end position="16"/>
    </location>
</feature>
<dbReference type="AlphaFoldDB" id="A0AAV3XW36"/>
<comment type="caution">
    <text evidence="2">The sequence shown here is derived from an EMBL/GenBank/DDBJ whole genome shotgun (WGS) entry which is preliminary data.</text>
</comment>
<dbReference type="Proteomes" id="UP000735302">
    <property type="component" value="Unassembled WGS sequence"/>
</dbReference>
<dbReference type="EMBL" id="BLXT01000208">
    <property type="protein sequence ID" value="GFN75088.1"/>
    <property type="molecule type" value="Genomic_DNA"/>
</dbReference>
<feature type="chain" id="PRO_5043326946" evidence="1">
    <location>
        <begin position="17"/>
        <end position="185"/>
    </location>
</feature>
<name>A0AAV3XW36_9GAST</name>
<protein>
    <submittedName>
        <fullName evidence="2">Uncharacterized protein</fullName>
    </submittedName>
</protein>
<organism evidence="2 3">
    <name type="scientific">Plakobranchus ocellatus</name>
    <dbReference type="NCBI Taxonomy" id="259542"/>
    <lineage>
        <taxon>Eukaryota</taxon>
        <taxon>Metazoa</taxon>
        <taxon>Spiralia</taxon>
        <taxon>Lophotrochozoa</taxon>
        <taxon>Mollusca</taxon>
        <taxon>Gastropoda</taxon>
        <taxon>Heterobranchia</taxon>
        <taxon>Euthyneura</taxon>
        <taxon>Panpulmonata</taxon>
        <taxon>Sacoglossa</taxon>
        <taxon>Placobranchoidea</taxon>
        <taxon>Plakobranchidae</taxon>
        <taxon>Plakobranchus</taxon>
    </lineage>
</organism>
<proteinExistence type="predicted"/>
<keyword evidence="3" id="KW-1185">Reference proteome</keyword>